<name>W7DGB2_9LIST</name>
<organism evidence="1 2">
    <name type="scientific">Listeria fleischmannii FSL S10-1203</name>
    <dbReference type="NCBI Taxonomy" id="1265822"/>
    <lineage>
        <taxon>Bacteria</taxon>
        <taxon>Bacillati</taxon>
        <taxon>Bacillota</taxon>
        <taxon>Bacilli</taxon>
        <taxon>Bacillales</taxon>
        <taxon>Listeriaceae</taxon>
        <taxon>Listeria</taxon>
    </lineage>
</organism>
<reference evidence="1 2" key="1">
    <citation type="submission" date="2012-12" db="EMBL/GenBank/DDBJ databases">
        <title>Novel taxa of Listeriaceae from agricultural environments in the United States.</title>
        <authorList>
            <person name="den Bakker H.C."/>
            <person name="Allred A."/>
            <person name="Warchocki S."/>
            <person name="Wright E.M."/>
            <person name="Burrell A."/>
            <person name="Nightingale K.K."/>
            <person name="Kephart D."/>
            <person name="Wiedmann M."/>
        </authorList>
    </citation>
    <scope>NUCLEOTIDE SEQUENCE [LARGE SCALE GENOMIC DNA]</scope>
    <source>
        <strain evidence="1 2">FSL S10-1203</strain>
    </source>
</reference>
<protein>
    <submittedName>
        <fullName evidence="1">DNA segregation ATPase FtsK/SpoIIIE family protein</fullName>
    </submittedName>
</protein>
<sequence>MTIQTPMKAVQGNLILNQFDEMWAYYRLRSTSLMEFDDKKISGQKKQNGTIFGRNECV</sequence>
<proteinExistence type="predicted"/>
<dbReference type="PATRIC" id="fig|1265822.4.peg.3456"/>
<comment type="caution">
    <text evidence="1">The sequence shown here is derived from an EMBL/GenBank/DDBJ whole genome shotgun (WGS) entry which is preliminary data.</text>
</comment>
<gene>
    <name evidence="1" type="ORF">MCOL2_17007</name>
</gene>
<dbReference type="Proteomes" id="UP000019241">
    <property type="component" value="Unassembled WGS sequence"/>
</dbReference>
<evidence type="ECO:0000313" key="2">
    <source>
        <dbReference type="Proteomes" id="UP000019241"/>
    </source>
</evidence>
<evidence type="ECO:0000313" key="1">
    <source>
        <dbReference type="EMBL" id="EUJ48667.1"/>
    </source>
</evidence>
<dbReference type="EMBL" id="AODM01000058">
    <property type="protein sequence ID" value="EUJ48667.1"/>
    <property type="molecule type" value="Genomic_DNA"/>
</dbReference>
<dbReference type="RefSeq" id="WP_164832569.1">
    <property type="nucleotide sequence ID" value="NZ_AODM01000058.1"/>
</dbReference>
<dbReference type="AlphaFoldDB" id="W7DGB2"/>
<accession>W7DGB2</accession>